<dbReference type="Proteomes" id="UP000322144">
    <property type="component" value="Segment"/>
</dbReference>
<dbReference type="RefSeq" id="YP_010661020.1">
    <property type="nucleotide sequence ID" value="NC_070882.1"/>
</dbReference>
<dbReference type="InterPro" id="IPR029099">
    <property type="entry name" value="Pribosyltran_N"/>
</dbReference>
<dbReference type="EMBL" id="MN103543">
    <property type="protein sequence ID" value="QEM42009.1"/>
    <property type="molecule type" value="Genomic_DNA"/>
</dbReference>
<dbReference type="GO" id="GO:0006164">
    <property type="term" value="P:purine nucleotide biosynthetic process"/>
    <property type="evidence" value="ECO:0007669"/>
    <property type="project" value="TreeGrafter"/>
</dbReference>
<dbReference type="GO" id="GO:0006015">
    <property type="term" value="P:5-phosphoribose 1-diphosphate biosynthetic process"/>
    <property type="evidence" value="ECO:0007669"/>
    <property type="project" value="TreeGrafter"/>
</dbReference>
<dbReference type="GeneID" id="77937030"/>
<evidence type="ECO:0000313" key="4">
    <source>
        <dbReference type="Proteomes" id="UP000322144"/>
    </source>
</evidence>
<dbReference type="GO" id="GO:0002189">
    <property type="term" value="C:ribose phosphate diphosphokinase complex"/>
    <property type="evidence" value="ECO:0007669"/>
    <property type="project" value="TreeGrafter"/>
</dbReference>
<dbReference type="PANTHER" id="PTHR10210:SF41">
    <property type="entry name" value="RIBOSE-PHOSPHATE PYROPHOSPHOKINASE 1, CHLOROPLASTIC"/>
    <property type="match status" value="1"/>
</dbReference>
<reference evidence="3 4" key="1">
    <citation type="submission" date="2019-06" db="EMBL/GenBank/DDBJ databases">
        <title>A distant relative of Phikzvirus genus phages from a therapeutic phage collection.</title>
        <authorList>
            <person name="Hejnowicz M.S."/>
            <person name="Dabrowski K."/>
            <person name="Gawor J."/>
            <person name="Weber-Dabrowska B."/>
            <person name="Gromadka R."/>
            <person name="Lobocka M.B."/>
        </authorList>
    </citation>
    <scope>NUCLEOTIDE SEQUENCE [LARGE SCALE GENOMIC DNA]</scope>
</reference>
<evidence type="ECO:0000313" key="3">
    <source>
        <dbReference type="EMBL" id="QEM42009.1"/>
    </source>
</evidence>
<dbReference type="GO" id="GO:0000287">
    <property type="term" value="F:magnesium ion binding"/>
    <property type="evidence" value="ECO:0007669"/>
    <property type="project" value="InterPro"/>
</dbReference>
<protein>
    <submittedName>
        <fullName evidence="3">Ribose-phosphate pyrophosphokinase</fullName>
    </submittedName>
</protein>
<dbReference type="InterPro" id="IPR005946">
    <property type="entry name" value="Rib-P_diPkinase"/>
</dbReference>
<dbReference type="CDD" id="cd06223">
    <property type="entry name" value="PRTases_typeI"/>
    <property type="match status" value="1"/>
</dbReference>
<dbReference type="SMART" id="SM01400">
    <property type="entry name" value="Pribosyltran_N"/>
    <property type="match status" value="1"/>
</dbReference>
<keyword evidence="3" id="KW-0808">Transferase</keyword>
<sequence>MIRITQLHGNGLADHYDCQPFKFPGGEIGIKIPLKDHRKKGEQFIVNAWLRNSDDIMELFLVFDAIRRQRIRPEMHLVIGYLPYARQDRVCDEGEPLSISVMTSLINALDATSVCLYDPHSNVSLPLINNCREITQADIIKSWVCVEGQLLETPQEWWLVAPDEGARKKIEAIAKEIGAAGVLYACKNRELSTGKITHTSLLNAHDVPRLAKLLVIDDICDGGRTFIELAKVIHEQCIVDQLGLFVTHGIFSKGFDELNEYYDYIQTTNTYHPNAVNDYRHDGVRDPKFFSHSVF</sequence>
<keyword evidence="3" id="KW-0418">Kinase</keyword>
<evidence type="ECO:0000256" key="1">
    <source>
        <dbReference type="ARBA" id="ARBA00022727"/>
    </source>
</evidence>
<dbReference type="KEGG" id="vg:77937030"/>
<evidence type="ECO:0000259" key="2">
    <source>
        <dbReference type="Pfam" id="PF13793"/>
    </source>
</evidence>
<accession>A0A5C1K885</accession>
<dbReference type="Gene3D" id="3.40.50.2020">
    <property type="match status" value="2"/>
</dbReference>
<dbReference type="InterPro" id="IPR029057">
    <property type="entry name" value="PRTase-like"/>
</dbReference>
<keyword evidence="1" id="KW-0545">Nucleotide biosynthesis</keyword>
<organism evidence="3 4">
    <name type="scientific">Pseudomonas phage vB_PaeM_PS119XW</name>
    <dbReference type="NCBI Taxonomy" id="2601632"/>
    <lineage>
        <taxon>Viruses</taxon>
        <taxon>Duplodnaviria</taxon>
        <taxon>Heunggongvirae</taxon>
        <taxon>Uroviricota</taxon>
        <taxon>Caudoviricetes</taxon>
        <taxon>Chimalliviridae</taxon>
        <taxon>Pawinskivirus</taxon>
        <taxon>Pawinskivirus PS119XW</taxon>
    </lineage>
</organism>
<dbReference type="PANTHER" id="PTHR10210">
    <property type="entry name" value="RIBOSE-PHOSPHATE DIPHOSPHOKINASE FAMILY MEMBER"/>
    <property type="match status" value="1"/>
</dbReference>
<keyword evidence="4" id="KW-1185">Reference proteome</keyword>
<dbReference type="GO" id="GO:0004749">
    <property type="term" value="F:ribose phosphate diphosphokinase activity"/>
    <property type="evidence" value="ECO:0007669"/>
    <property type="project" value="TreeGrafter"/>
</dbReference>
<feature type="domain" description="Ribose-phosphate pyrophosphokinase N-terminal" evidence="2">
    <location>
        <begin position="18"/>
        <end position="108"/>
    </location>
</feature>
<name>A0A5C1K885_9CAUD</name>
<dbReference type="Pfam" id="PF13793">
    <property type="entry name" value="Pribosyltran_N"/>
    <property type="match status" value="1"/>
</dbReference>
<proteinExistence type="predicted"/>
<dbReference type="InterPro" id="IPR000836">
    <property type="entry name" value="PRTase_dom"/>
</dbReference>
<dbReference type="SUPFAM" id="SSF53271">
    <property type="entry name" value="PRTase-like"/>
    <property type="match status" value="2"/>
</dbReference>
<dbReference type="GO" id="GO:0016301">
    <property type="term" value="F:kinase activity"/>
    <property type="evidence" value="ECO:0007669"/>
    <property type="project" value="UniProtKB-KW"/>
</dbReference>